<dbReference type="PANTHER" id="PTHR36819">
    <property type="entry name" value="REGULATOR OF PHOSPHOLIPASE D SRF1"/>
    <property type="match status" value="1"/>
</dbReference>
<dbReference type="AlphaFoldDB" id="A0AAX4H4C7"/>
<keyword evidence="4" id="KW-1185">Reference proteome</keyword>
<sequence length="384" mass="43146">MPGDNHADRNGTEAYFGNATVDESGNFVLIDPFRKTQLASYSLKPKVVPNYVLAKMAQAHQREQSQRGTNSDLVSPELRSNSTTSSDKKEEYTSFMNDPFNRTLNHGYHDLLLAVKQPSEFTLDQLSLDQSLSQSPISDSPWGGDDRLRQAIMGTSAGDNLTGAENKGGFFSRLFLSKRKHADDTPRVRSKAGYWMLDEKRKDLAPTLQRIFVQNPLVPLLLRIMMLVFSTCSLALAINIFVNLRKEYDNVPVLQQPGTVFAIVVQSFAIIYIVYVAYDEYSGKPLGLRDPLGKLKLIMLDVFFIIFCSANLSLAFHSLFDTEWVCMAQPELGLSIHTLTVGFLCRRQRALVFFLLLIVFLWLLTFAISIIRVVDRVSSGPRSG</sequence>
<feature type="transmembrane region" description="Helical" evidence="2">
    <location>
        <begin position="350"/>
        <end position="374"/>
    </location>
</feature>
<feature type="transmembrane region" description="Helical" evidence="2">
    <location>
        <begin position="220"/>
        <end position="240"/>
    </location>
</feature>
<feature type="transmembrane region" description="Helical" evidence="2">
    <location>
        <begin position="260"/>
        <end position="278"/>
    </location>
</feature>
<keyword evidence="2" id="KW-0812">Transmembrane</keyword>
<keyword evidence="2" id="KW-1133">Transmembrane helix</keyword>
<gene>
    <name evidence="3" type="ORF">PUMCH_000273</name>
</gene>
<protein>
    <recommendedName>
        <fullName evidence="5">Regulator of phospholipase D SRF1</fullName>
    </recommendedName>
</protein>
<feature type="region of interest" description="Disordered" evidence="1">
    <location>
        <begin position="59"/>
        <end position="91"/>
    </location>
</feature>
<name>A0AAX4H4C7_9ASCO</name>
<dbReference type="Proteomes" id="UP001338582">
    <property type="component" value="Chromosome 1"/>
</dbReference>
<dbReference type="EMBL" id="CP138894">
    <property type="protein sequence ID" value="WPK23049.1"/>
    <property type="molecule type" value="Genomic_DNA"/>
</dbReference>
<dbReference type="GeneID" id="88171342"/>
<evidence type="ECO:0008006" key="5">
    <source>
        <dbReference type="Google" id="ProtNLM"/>
    </source>
</evidence>
<dbReference type="GO" id="GO:0071944">
    <property type="term" value="C:cell periphery"/>
    <property type="evidence" value="ECO:0007669"/>
    <property type="project" value="TreeGrafter"/>
</dbReference>
<dbReference type="GO" id="GO:0000324">
    <property type="term" value="C:fungal-type vacuole"/>
    <property type="evidence" value="ECO:0007669"/>
    <property type="project" value="TreeGrafter"/>
</dbReference>
<feature type="compositionally biased region" description="Polar residues" evidence="1">
    <location>
        <begin position="66"/>
        <end position="85"/>
    </location>
</feature>
<dbReference type="RefSeq" id="XP_062875436.1">
    <property type="nucleotide sequence ID" value="XM_063019366.1"/>
</dbReference>
<evidence type="ECO:0000256" key="2">
    <source>
        <dbReference type="SAM" id="Phobius"/>
    </source>
</evidence>
<keyword evidence="2" id="KW-0472">Membrane</keyword>
<evidence type="ECO:0000313" key="3">
    <source>
        <dbReference type="EMBL" id="WPK23049.1"/>
    </source>
</evidence>
<dbReference type="InterPro" id="IPR037737">
    <property type="entry name" value="Srf1"/>
</dbReference>
<organism evidence="3 4">
    <name type="scientific">Australozyma saopauloensis</name>
    <dbReference type="NCBI Taxonomy" id="291208"/>
    <lineage>
        <taxon>Eukaryota</taxon>
        <taxon>Fungi</taxon>
        <taxon>Dikarya</taxon>
        <taxon>Ascomycota</taxon>
        <taxon>Saccharomycotina</taxon>
        <taxon>Pichiomycetes</taxon>
        <taxon>Metschnikowiaceae</taxon>
        <taxon>Australozyma</taxon>
    </lineage>
</organism>
<feature type="transmembrane region" description="Helical" evidence="2">
    <location>
        <begin position="298"/>
        <end position="320"/>
    </location>
</feature>
<reference evidence="3 4" key="1">
    <citation type="submission" date="2023-10" db="EMBL/GenBank/DDBJ databases">
        <title>Draft Genome Sequence of Candida saopaulonensis from a very Premature Infant with Sepsis.</title>
        <authorList>
            <person name="Ning Y."/>
            <person name="Dai R."/>
            <person name="Xiao M."/>
            <person name="Xu Y."/>
            <person name="Yan Q."/>
            <person name="Zhang L."/>
        </authorList>
    </citation>
    <scope>NUCLEOTIDE SEQUENCE [LARGE SCALE GENOMIC DNA]</scope>
    <source>
        <strain evidence="3 4">19XY460</strain>
    </source>
</reference>
<dbReference type="PANTHER" id="PTHR36819:SF1">
    <property type="entry name" value="REGULATOR OF PHOSPHOLIPASE D SRF1"/>
    <property type="match status" value="1"/>
</dbReference>
<evidence type="ECO:0000256" key="1">
    <source>
        <dbReference type="SAM" id="MobiDB-lite"/>
    </source>
</evidence>
<proteinExistence type="predicted"/>
<evidence type="ECO:0000313" key="4">
    <source>
        <dbReference type="Proteomes" id="UP001338582"/>
    </source>
</evidence>
<dbReference type="KEGG" id="asau:88171342"/>
<accession>A0AAX4H4C7</accession>